<organism evidence="1 2">
    <name type="scientific">Danio rerio</name>
    <name type="common">Zebrafish</name>
    <name type="synonym">Brachydanio rerio</name>
    <dbReference type="NCBI Taxonomy" id="7955"/>
    <lineage>
        <taxon>Eukaryota</taxon>
        <taxon>Metazoa</taxon>
        <taxon>Chordata</taxon>
        <taxon>Craniata</taxon>
        <taxon>Vertebrata</taxon>
        <taxon>Euteleostomi</taxon>
        <taxon>Actinopterygii</taxon>
        <taxon>Neopterygii</taxon>
        <taxon>Teleostei</taxon>
        <taxon>Ostariophysi</taxon>
        <taxon>Cypriniformes</taxon>
        <taxon>Danionidae</taxon>
        <taxon>Danioninae</taxon>
        <taxon>Danio</taxon>
    </lineage>
</organism>
<dbReference type="PROSITE" id="PS50835">
    <property type="entry name" value="IG_LIKE"/>
    <property type="match status" value="1"/>
</dbReference>
<name>A0AB32TXP7_DANRE</name>
<reference evidence="2" key="1">
    <citation type="submission" date="2025-08" db="UniProtKB">
        <authorList>
            <consortium name="RefSeq"/>
        </authorList>
    </citation>
    <scope>IDENTIFICATION</scope>
    <source>
        <strain evidence="2">Tuebingen</strain>
        <tissue evidence="2">Fibroblasts and whole tissue</tissue>
    </source>
</reference>
<evidence type="ECO:0000313" key="1">
    <source>
        <dbReference type="Proteomes" id="UP000000437"/>
    </source>
</evidence>
<dbReference type="InterPro" id="IPR013783">
    <property type="entry name" value="Ig-like_fold"/>
</dbReference>
<gene>
    <name evidence="2" type="primary">LOC137496073</name>
</gene>
<dbReference type="InterPro" id="IPR007110">
    <property type="entry name" value="Ig-like_dom"/>
</dbReference>
<dbReference type="SUPFAM" id="SSF48726">
    <property type="entry name" value="Immunoglobulin"/>
    <property type="match status" value="1"/>
</dbReference>
<dbReference type="KEGG" id="dre:137496073"/>
<accession>A0AB32TXP7</accession>
<sequence>MELISLPLILLLISNIDRGHTLEERPKAAVIVEPNNHESVTVKCEISGADDDWTYSWFIEGSSRPFSIARALSVNTDITNCSTNITCRGEKNSKVKSEISDAVTFSYHLIEEPKAVLTVQPEPSWILGGGTVTLTCDVEGESRACIWQCGGKDITTMRKEINITVHFSQTCMCYCCIQSRTCCSQWSDEVNLTVVYPSNIKKQPEAAKSKLTNFKLVSFLLAASPYLLVSILLGVKCYRAHAQAEEIN</sequence>
<keyword evidence="1" id="KW-1185">Reference proteome</keyword>
<protein>
    <submittedName>
        <fullName evidence="2">Uncharacterized protein isoform X1</fullName>
    </submittedName>
</protein>
<dbReference type="InterPro" id="IPR036179">
    <property type="entry name" value="Ig-like_dom_sf"/>
</dbReference>
<dbReference type="Proteomes" id="UP000000437">
    <property type="component" value="Chromosome 7"/>
</dbReference>
<proteinExistence type="predicted"/>
<evidence type="ECO:0000313" key="2">
    <source>
        <dbReference type="RefSeq" id="XP_068078539.2"/>
    </source>
</evidence>
<dbReference type="RefSeq" id="XP_068078539.2">
    <property type="nucleotide sequence ID" value="XM_068222438.2"/>
</dbReference>
<dbReference type="AlphaFoldDB" id="A0AB32TXP7"/>
<dbReference type="Gene3D" id="2.60.40.10">
    <property type="entry name" value="Immunoglobulins"/>
    <property type="match status" value="2"/>
</dbReference>